<reference evidence="1" key="1">
    <citation type="submission" date="2017-06" db="EMBL/GenBank/DDBJ databases">
        <title>Novel phages from South African skin metaviromes.</title>
        <authorList>
            <person name="van Zyl L.J."/>
            <person name="Abrahams Y."/>
            <person name="Stander E.A."/>
            <person name="Kirby B.M."/>
            <person name="Clavaud C."/>
            <person name="Farcet C."/>
            <person name="Breton L."/>
            <person name="Trindade M.I."/>
        </authorList>
    </citation>
    <scope>NUCLEOTIDE SEQUENCE</scope>
</reference>
<accession>A0A2H4JEL0</accession>
<evidence type="ECO:0000313" key="1">
    <source>
        <dbReference type="EMBL" id="ASN72633.1"/>
    </source>
</evidence>
<organism evidence="1">
    <name type="scientific">uncultured Caudovirales phage</name>
    <dbReference type="NCBI Taxonomy" id="2100421"/>
    <lineage>
        <taxon>Viruses</taxon>
        <taxon>Duplodnaviria</taxon>
        <taxon>Heunggongvirae</taxon>
        <taxon>Uroviricota</taxon>
        <taxon>Caudoviricetes</taxon>
        <taxon>Peduoviridae</taxon>
        <taxon>Maltschvirus</taxon>
        <taxon>Maltschvirus maltsch</taxon>
    </lineage>
</organism>
<protein>
    <submittedName>
        <fullName evidence="1">Uncharacterized protein</fullName>
    </submittedName>
</protein>
<gene>
    <name evidence="1" type="ORF">2AX7_19</name>
</gene>
<sequence>MLALGVGGGGGGGGGNTYNFPVSVSVQTAGEGGTATQEDTTQAGRNIQQATKAEAEAAIARGVQPGGAIWRAINGR</sequence>
<dbReference type="EMBL" id="MF417962">
    <property type="protein sequence ID" value="ASN72633.1"/>
    <property type="molecule type" value="Genomic_DNA"/>
</dbReference>
<name>A0A2H4JEL0_9CAUD</name>
<proteinExistence type="predicted"/>